<evidence type="ECO:0000256" key="3">
    <source>
        <dbReference type="ARBA" id="ARBA00022764"/>
    </source>
</evidence>
<dbReference type="InterPro" id="IPR013974">
    <property type="entry name" value="SAF"/>
</dbReference>
<evidence type="ECO:0000259" key="5">
    <source>
        <dbReference type="SMART" id="SM00858"/>
    </source>
</evidence>
<evidence type="ECO:0000256" key="2">
    <source>
        <dbReference type="ARBA" id="ARBA00022729"/>
    </source>
</evidence>
<dbReference type="RefSeq" id="WP_327788066.1">
    <property type="nucleotide sequence ID" value="NZ_JARGEQ010000031.1"/>
</dbReference>
<evidence type="ECO:0000256" key="4">
    <source>
        <dbReference type="SAM" id="MobiDB-lite"/>
    </source>
</evidence>
<evidence type="ECO:0000256" key="1">
    <source>
        <dbReference type="ARBA" id="ARBA00004418"/>
    </source>
</evidence>
<accession>A0AAP3XQB8</accession>
<dbReference type="SMART" id="SM00858">
    <property type="entry name" value="SAF"/>
    <property type="match status" value="1"/>
</dbReference>
<keyword evidence="6" id="KW-0966">Cell projection</keyword>
<dbReference type="EMBL" id="JARGEQ010000031">
    <property type="protein sequence ID" value="MDF1585646.1"/>
    <property type="molecule type" value="Genomic_DNA"/>
</dbReference>
<dbReference type="Pfam" id="PF13144">
    <property type="entry name" value="ChapFlgA"/>
    <property type="match status" value="1"/>
</dbReference>
<comment type="subcellular location">
    <subcellularLocation>
        <location evidence="1">Periplasm</location>
    </subcellularLocation>
</comment>
<comment type="caution">
    <text evidence="6">The sequence shown here is derived from an EMBL/GenBank/DDBJ whole genome shotgun (WGS) entry which is preliminary data.</text>
</comment>
<keyword evidence="7" id="KW-1185">Reference proteome</keyword>
<dbReference type="NCBIfam" id="TIGR03170">
    <property type="entry name" value="flgA_cterm"/>
    <property type="match status" value="1"/>
</dbReference>
<feature type="domain" description="SAF" evidence="5">
    <location>
        <begin position="107"/>
        <end position="169"/>
    </location>
</feature>
<feature type="region of interest" description="Disordered" evidence="4">
    <location>
        <begin position="215"/>
        <end position="251"/>
    </location>
</feature>
<dbReference type="Gene3D" id="2.30.30.760">
    <property type="match status" value="1"/>
</dbReference>
<dbReference type="InterPro" id="IPR039246">
    <property type="entry name" value="Flagellar_FlgA"/>
</dbReference>
<keyword evidence="3" id="KW-0574">Periplasm</keyword>
<dbReference type="Proteomes" id="UP001301140">
    <property type="component" value="Unassembled WGS sequence"/>
</dbReference>
<reference evidence="6 7" key="1">
    <citation type="submission" date="2023-03" db="EMBL/GenBank/DDBJ databases">
        <title>YIM 152171 draft genome.</title>
        <authorList>
            <person name="Yang Z."/>
        </authorList>
    </citation>
    <scope>NUCLEOTIDE SEQUENCE [LARGE SCALE GENOMIC DNA]</scope>
    <source>
        <strain evidence="6 7">YIM 152171</strain>
    </source>
</reference>
<evidence type="ECO:0000313" key="7">
    <source>
        <dbReference type="Proteomes" id="UP001301140"/>
    </source>
</evidence>
<gene>
    <name evidence="6" type="primary">flgA</name>
    <name evidence="6" type="ORF">PZ740_04490</name>
</gene>
<protein>
    <submittedName>
        <fullName evidence="6">Flagellar basal body P-ring formation chaperone FlgA</fullName>
    </submittedName>
</protein>
<dbReference type="GO" id="GO:0044780">
    <property type="term" value="P:bacterial-type flagellum assembly"/>
    <property type="evidence" value="ECO:0007669"/>
    <property type="project" value="InterPro"/>
</dbReference>
<dbReference type="PANTHER" id="PTHR36307:SF1">
    <property type="entry name" value="FLAGELLA BASAL BODY P-RING FORMATION PROTEIN FLGA"/>
    <property type="match status" value="1"/>
</dbReference>
<keyword evidence="6" id="KW-0969">Cilium</keyword>
<name>A0AAP3XQB8_9PROT</name>
<sequence>MLALLVQLPLHAAAGEPLRLASGEALRADNVQMLLTPALPAPTAGRRLVARVATPRLPLVNSASRPVALRLVTLHRAGFRFTAEVEVEVEDGPVNQLLLTGEIRAAIEVPVAARSLPAGHVLGERDLEPGWLDESLLAEDTVLNWQEVAGRETLRRLSPGRPLRQTDLRAPRLVRRGESVAIHFASDGLQITARGIAAADAALGETVEVVNADSARPVSARVTGPSSVEALPDPTRVLPSAAPGHVRRRRP</sequence>
<dbReference type="CDD" id="cd11614">
    <property type="entry name" value="SAF_CpaB_FlgA_like"/>
    <property type="match status" value="1"/>
</dbReference>
<dbReference type="Gene3D" id="3.90.1210.10">
    <property type="entry name" value="Antifreeze-like/N-acetylneuraminic acid synthase C-terminal domain"/>
    <property type="match status" value="1"/>
</dbReference>
<dbReference type="PANTHER" id="PTHR36307">
    <property type="entry name" value="FLAGELLA BASAL BODY P-RING FORMATION PROTEIN FLGA"/>
    <property type="match status" value="1"/>
</dbReference>
<dbReference type="AlphaFoldDB" id="A0AAP3XQB8"/>
<proteinExistence type="predicted"/>
<evidence type="ECO:0000313" key="6">
    <source>
        <dbReference type="EMBL" id="MDF1585646.1"/>
    </source>
</evidence>
<keyword evidence="2" id="KW-0732">Signal</keyword>
<dbReference type="GO" id="GO:0042597">
    <property type="term" value="C:periplasmic space"/>
    <property type="evidence" value="ECO:0007669"/>
    <property type="project" value="UniProtKB-SubCell"/>
</dbReference>
<dbReference type="InterPro" id="IPR017585">
    <property type="entry name" value="SAF_FlgA"/>
</dbReference>
<organism evidence="6 7">
    <name type="scientific">Marinimicrococcus flavescens</name>
    <dbReference type="NCBI Taxonomy" id="3031815"/>
    <lineage>
        <taxon>Bacteria</taxon>
        <taxon>Pseudomonadati</taxon>
        <taxon>Pseudomonadota</taxon>
        <taxon>Alphaproteobacteria</taxon>
        <taxon>Geminicoccales</taxon>
        <taxon>Geminicoccaceae</taxon>
        <taxon>Marinimicrococcus</taxon>
    </lineage>
</organism>
<keyword evidence="6" id="KW-0282">Flagellum</keyword>